<dbReference type="InterPro" id="IPR008969">
    <property type="entry name" value="CarboxyPept-like_regulatory"/>
</dbReference>
<gene>
    <name evidence="2" type="ORF">AL399_02700</name>
</gene>
<dbReference type="SUPFAM" id="SSF49464">
    <property type="entry name" value="Carboxypeptidase regulatory domain-like"/>
    <property type="match status" value="1"/>
</dbReference>
<name>A0A0Q4AYZ1_9BACT</name>
<dbReference type="InterPro" id="IPR037066">
    <property type="entry name" value="Plug_dom_sf"/>
</dbReference>
<protein>
    <recommendedName>
        <fullName evidence="1">Outer membrane protein beta-barrel domain-containing protein</fullName>
    </recommendedName>
</protein>
<evidence type="ECO:0000313" key="2">
    <source>
        <dbReference type="EMBL" id="KQM09294.1"/>
    </source>
</evidence>
<sequence>MARVSLTLQDSTGRPLPDVTCIFTPEGEQRHAAVYWTDAQGHMAGTVSVGHYGLRFTYLGQNLQEISVNVIGDTDLGIVVADSPVQEIERVVVRGDAERIERKANLTTVKIQGTQLEAVGTLLDVLREMPRVEVTDGAVSIFGHGTPAIFIDGREVQDANELARVKSSQIRNVEITTNPSGRYGVNVGSAIIINTYRKRSEYIGFDLYDKFGLRNGWTNTADASGFLSLSRLDILLGIHEFENTNRLHDEEVFHYGTSRGTVDNRLLANRRRQNRELSGGAKLFYHLSSSHTLNLYVDAQPSRRKRTVIAGDFSHQLRPRSGSTTREEQPFRSETLDKNQGYTVGGGYDFQTERTTAAITGSYYWTGAESERAILYGTGGVPDAYRTVSRARLLFAKGDFSHKLGDFELSLGADYARTAREGEYSRAQLASDQFRQDRLGGYVGCTYTLGEQWRLQGQLGAEYVDYRYYADRVLQPGQSRRSLDLLPVVTLGYESDNLALELAYREMVDRPSYEQLSSNHFMNNRYLRWDGNPNLRTSRLREVACNLSYGWLSWEVSYSRVYARVFEVARLHDDAQAIVLVAPMNLPDHNQYFTALAFSPKIWHLSINGQVGVQLQDLRYNGQRYTHPFVAYSLRVRYAVGWGWNLTLGVRSHVHGGSYATGVTKGYINADGRISKSWLGGQLVTQLIADDMFNTAYENILLETNGIQRDSFSRGGIRGVFLSVQYRWGMKTTKKPNEVSDEVQRL</sequence>
<reference evidence="2" key="1">
    <citation type="submission" date="2015-08" db="EMBL/GenBank/DDBJ databases">
        <title>Candidatus Bacteriodes Periocalifornicus.</title>
        <authorList>
            <person name="McLean J.S."/>
            <person name="Kelley S."/>
        </authorList>
    </citation>
    <scope>NUCLEOTIDE SEQUENCE [LARGE SCALE GENOMIC DNA]</scope>
    <source>
        <strain evidence="2">12B</strain>
    </source>
</reference>
<dbReference type="SUPFAM" id="SSF56935">
    <property type="entry name" value="Porins"/>
    <property type="match status" value="1"/>
</dbReference>
<comment type="caution">
    <text evidence="2">The sequence shown here is derived from an EMBL/GenBank/DDBJ whole genome shotgun (WGS) entry which is preliminary data.</text>
</comment>
<dbReference type="PATRIC" id="fig|1702214.3.peg.732"/>
<dbReference type="EMBL" id="LIIK01000008">
    <property type="protein sequence ID" value="KQM09294.1"/>
    <property type="molecule type" value="Genomic_DNA"/>
</dbReference>
<evidence type="ECO:0000313" key="3">
    <source>
        <dbReference type="Proteomes" id="UP000054172"/>
    </source>
</evidence>
<accession>A0A0Q4AYZ1</accession>
<dbReference type="InterPro" id="IPR041700">
    <property type="entry name" value="OMP_b-brl_3"/>
</dbReference>
<dbReference type="AlphaFoldDB" id="A0A0Q4AYZ1"/>
<organism evidence="2 3">
    <name type="scientific">Candidatus [Bacteroides] periocalifornicus</name>
    <dbReference type="NCBI Taxonomy" id="1702214"/>
    <lineage>
        <taxon>Bacteria</taxon>
        <taxon>Pseudomonadati</taxon>
        <taxon>Bacteroidota</taxon>
    </lineage>
</organism>
<dbReference type="Gene3D" id="2.170.130.10">
    <property type="entry name" value="TonB-dependent receptor, plug domain"/>
    <property type="match status" value="1"/>
</dbReference>
<dbReference type="Proteomes" id="UP000054172">
    <property type="component" value="Unassembled WGS sequence"/>
</dbReference>
<proteinExistence type="predicted"/>
<feature type="domain" description="Outer membrane protein beta-barrel" evidence="1">
    <location>
        <begin position="392"/>
        <end position="726"/>
    </location>
</feature>
<dbReference type="Pfam" id="PF14905">
    <property type="entry name" value="OMP_b-brl_3"/>
    <property type="match status" value="1"/>
</dbReference>
<keyword evidence="3" id="KW-1185">Reference proteome</keyword>
<dbReference type="STRING" id="1702214.AL399_02700"/>
<evidence type="ECO:0000259" key="1">
    <source>
        <dbReference type="Pfam" id="PF14905"/>
    </source>
</evidence>